<dbReference type="InterPro" id="IPR003018">
    <property type="entry name" value="GAF"/>
</dbReference>
<dbReference type="InterPro" id="IPR029016">
    <property type="entry name" value="GAF-like_dom_sf"/>
</dbReference>
<reference evidence="4 5" key="1">
    <citation type="journal article" date="2019" name="Int. J. Syst. Evol. Microbiol.">
        <title>The Global Catalogue of Microorganisms (GCM) 10K type strain sequencing project: providing services to taxonomists for standard genome sequencing and annotation.</title>
        <authorList>
            <consortium name="The Broad Institute Genomics Platform"/>
            <consortium name="The Broad Institute Genome Sequencing Center for Infectious Disease"/>
            <person name="Wu L."/>
            <person name="Ma J."/>
        </authorList>
    </citation>
    <scope>NUCLEOTIDE SEQUENCE [LARGE SCALE GENOMIC DNA]</scope>
    <source>
        <strain evidence="4 5">JCM 14901</strain>
    </source>
</reference>
<dbReference type="Gene3D" id="1.10.10.10">
    <property type="entry name" value="Winged helix-like DNA-binding domain superfamily/Winged helix DNA-binding domain"/>
    <property type="match status" value="1"/>
</dbReference>
<dbReference type="Gene3D" id="3.30.450.40">
    <property type="match status" value="1"/>
</dbReference>
<dbReference type="EMBL" id="BAAAOG010000002">
    <property type="protein sequence ID" value="GAA1952755.1"/>
    <property type="molecule type" value="Genomic_DNA"/>
</dbReference>
<dbReference type="InterPro" id="IPR005561">
    <property type="entry name" value="ANTAR"/>
</dbReference>
<organism evidence="4 5">
    <name type="scientific">Microbacterium deminutum</name>
    <dbReference type="NCBI Taxonomy" id="344164"/>
    <lineage>
        <taxon>Bacteria</taxon>
        <taxon>Bacillati</taxon>
        <taxon>Actinomycetota</taxon>
        <taxon>Actinomycetes</taxon>
        <taxon>Micrococcales</taxon>
        <taxon>Microbacteriaceae</taxon>
        <taxon>Microbacterium</taxon>
    </lineage>
</organism>
<feature type="domain" description="ANTAR" evidence="3">
    <location>
        <begin position="146"/>
        <end position="207"/>
    </location>
</feature>
<dbReference type="SMART" id="SM01012">
    <property type="entry name" value="ANTAR"/>
    <property type="match status" value="1"/>
</dbReference>
<comment type="caution">
    <text evidence="4">The sequence shown here is derived from an EMBL/GenBank/DDBJ whole genome shotgun (WGS) entry which is preliminary data.</text>
</comment>
<keyword evidence="1" id="KW-0805">Transcription regulation</keyword>
<dbReference type="Proteomes" id="UP001499933">
    <property type="component" value="Unassembled WGS sequence"/>
</dbReference>
<protein>
    <submittedName>
        <fullName evidence="4">GAF domain-containing protein</fullName>
    </submittedName>
</protein>
<name>A0ABN2QI59_9MICO</name>
<dbReference type="Pfam" id="PF03861">
    <property type="entry name" value="ANTAR"/>
    <property type="match status" value="1"/>
</dbReference>
<gene>
    <name evidence="4" type="ORF">GCM10009776_13340</name>
</gene>
<keyword evidence="5" id="KW-1185">Reference proteome</keyword>
<dbReference type="SUPFAM" id="SSF55781">
    <property type="entry name" value="GAF domain-like"/>
    <property type="match status" value="1"/>
</dbReference>
<evidence type="ECO:0000313" key="4">
    <source>
        <dbReference type="EMBL" id="GAA1952755.1"/>
    </source>
</evidence>
<evidence type="ECO:0000313" key="5">
    <source>
        <dbReference type="Proteomes" id="UP001499933"/>
    </source>
</evidence>
<dbReference type="Pfam" id="PF13185">
    <property type="entry name" value="GAF_2"/>
    <property type="match status" value="1"/>
</dbReference>
<dbReference type="PROSITE" id="PS50921">
    <property type="entry name" value="ANTAR"/>
    <property type="match status" value="1"/>
</dbReference>
<keyword evidence="2" id="KW-0804">Transcription</keyword>
<evidence type="ECO:0000256" key="2">
    <source>
        <dbReference type="ARBA" id="ARBA00023163"/>
    </source>
</evidence>
<dbReference type="InterPro" id="IPR036388">
    <property type="entry name" value="WH-like_DNA-bd_sf"/>
</dbReference>
<sequence length="215" mass="22765">MRSSSPAHRAPRLCRAFTSALPVEHAAISTLGDPFEVETVCSTDRLAARLDELQLDYGEGPCWQARATRTAVLLPDLQSPLAPAWPVVQAAIASHEIRAAYAFPMTIGTLAIGAVDLYAAAPDALSQTDVATASAMADAAAITVLRHAMAHRDDSAGENPSSRRIVHQATGMVMAQMHIPPADALLVIRAHAFAAGLSVHEVATDIVERRLDFSA</sequence>
<evidence type="ECO:0000259" key="3">
    <source>
        <dbReference type="PROSITE" id="PS50921"/>
    </source>
</evidence>
<accession>A0ABN2QI59</accession>
<evidence type="ECO:0000256" key="1">
    <source>
        <dbReference type="ARBA" id="ARBA00023015"/>
    </source>
</evidence>
<proteinExistence type="predicted"/>